<feature type="binding site" evidence="11">
    <location>
        <position position="313"/>
    </location>
    <ligand>
        <name>K(+)</name>
        <dbReference type="ChEBI" id="CHEBI:29103"/>
    </ligand>
</feature>
<evidence type="ECO:0000256" key="5">
    <source>
        <dbReference type="ARBA" id="ARBA00022692"/>
    </source>
</evidence>
<feature type="transmembrane region" description="Helical" evidence="12">
    <location>
        <begin position="132"/>
        <end position="154"/>
    </location>
</feature>
<feature type="binding site" evidence="11">
    <location>
        <position position="110"/>
    </location>
    <ligand>
        <name>K(+)</name>
        <dbReference type="ChEBI" id="CHEBI:29103"/>
    </ligand>
</feature>
<name>A0A3S2W9S7_9PROT</name>
<dbReference type="InterPro" id="IPR003445">
    <property type="entry name" value="Cat_transpt"/>
</dbReference>
<evidence type="ECO:0000256" key="1">
    <source>
        <dbReference type="ARBA" id="ARBA00004651"/>
    </source>
</evidence>
<evidence type="ECO:0000256" key="10">
    <source>
        <dbReference type="PIRNR" id="PIRNR006247"/>
    </source>
</evidence>
<accession>A0A3S2W9S7</accession>
<gene>
    <name evidence="13" type="ORF">EOI86_16260</name>
</gene>
<organism evidence="13 14">
    <name type="scientific">Hwanghaeella grinnelliae</name>
    <dbReference type="NCBI Taxonomy" id="2500179"/>
    <lineage>
        <taxon>Bacteria</taxon>
        <taxon>Pseudomonadati</taxon>
        <taxon>Pseudomonadota</taxon>
        <taxon>Alphaproteobacteria</taxon>
        <taxon>Rhodospirillales</taxon>
        <taxon>Rhodospirillaceae</taxon>
        <taxon>Hwanghaeella</taxon>
    </lineage>
</organism>
<dbReference type="OrthoDB" id="9810952at2"/>
<dbReference type="AlphaFoldDB" id="A0A3S2W9S7"/>
<feature type="binding site" evidence="11">
    <location>
        <position position="430"/>
    </location>
    <ligand>
        <name>K(+)</name>
        <dbReference type="ChEBI" id="CHEBI:29103"/>
    </ligand>
</feature>
<evidence type="ECO:0000256" key="3">
    <source>
        <dbReference type="ARBA" id="ARBA00022475"/>
    </source>
</evidence>
<evidence type="ECO:0000256" key="9">
    <source>
        <dbReference type="ARBA" id="ARBA00023136"/>
    </source>
</evidence>
<feature type="binding site" evidence="11">
    <location>
        <position position="431"/>
    </location>
    <ligand>
        <name>K(+)</name>
        <dbReference type="ChEBI" id="CHEBI:29103"/>
    </ligand>
</feature>
<feature type="binding site" evidence="11">
    <location>
        <position position="111"/>
    </location>
    <ligand>
        <name>K(+)</name>
        <dbReference type="ChEBI" id="CHEBI:29103"/>
    </ligand>
</feature>
<keyword evidence="8 10" id="KW-0406">Ion transport</keyword>
<feature type="transmembrane region" description="Helical" evidence="12">
    <location>
        <begin position="237"/>
        <end position="258"/>
    </location>
</feature>
<comment type="caution">
    <text evidence="13">The sequence shown here is derived from an EMBL/GenBank/DDBJ whole genome shotgun (WGS) entry which is preliminary data.</text>
</comment>
<evidence type="ECO:0000256" key="12">
    <source>
        <dbReference type="SAM" id="Phobius"/>
    </source>
</evidence>
<feature type="transmembrane region" description="Helical" evidence="12">
    <location>
        <begin position="392"/>
        <end position="413"/>
    </location>
</feature>
<keyword evidence="14" id="KW-1185">Reference proteome</keyword>
<dbReference type="Proteomes" id="UP000287447">
    <property type="component" value="Unassembled WGS sequence"/>
</dbReference>
<feature type="transmembrane region" description="Helical" evidence="12">
    <location>
        <begin position="7"/>
        <end position="28"/>
    </location>
</feature>
<dbReference type="PANTHER" id="PTHR32024:SF3">
    <property type="entry name" value="TRK SYSTEM POTASSIUM UPTAKE PROTEIN"/>
    <property type="match status" value="1"/>
</dbReference>
<proteinExistence type="inferred from homology"/>
<comment type="subcellular location">
    <subcellularLocation>
        <location evidence="10">Cell inner membrane</location>
        <topology evidence="10">Multi-pass membrane protein</topology>
    </subcellularLocation>
    <subcellularLocation>
        <location evidence="1">Cell membrane</location>
        <topology evidence="1">Multi-pass membrane protein</topology>
    </subcellularLocation>
</comment>
<dbReference type="InterPro" id="IPR004772">
    <property type="entry name" value="TrkH"/>
</dbReference>
<dbReference type="EMBL" id="SADE01000002">
    <property type="protein sequence ID" value="RVU36722.1"/>
    <property type="molecule type" value="Genomic_DNA"/>
</dbReference>
<dbReference type="PANTHER" id="PTHR32024">
    <property type="entry name" value="TRK SYSTEM POTASSIUM UPTAKE PROTEIN TRKG-RELATED"/>
    <property type="match status" value="1"/>
</dbReference>
<feature type="transmembrane region" description="Helical" evidence="12">
    <location>
        <begin position="324"/>
        <end position="343"/>
    </location>
</feature>
<keyword evidence="7 12" id="KW-1133">Transmembrane helix</keyword>
<protein>
    <recommendedName>
        <fullName evidence="10">Trk system potassium uptake protein</fullName>
    </recommendedName>
</protein>
<evidence type="ECO:0000256" key="7">
    <source>
        <dbReference type="ARBA" id="ARBA00022989"/>
    </source>
</evidence>
<dbReference type="RefSeq" id="WP_127766198.1">
    <property type="nucleotide sequence ID" value="NZ_SADE01000002.1"/>
</dbReference>
<feature type="transmembrane region" description="Helical" evidence="12">
    <location>
        <begin position="454"/>
        <end position="474"/>
    </location>
</feature>
<feature type="transmembrane region" description="Helical" evidence="12">
    <location>
        <begin position="175"/>
        <end position="200"/>
    </location>
</feature>
<evidence type="ECO:0000256" key="4">
    <source>
        <dbReference type="ARBA" id="ARBA00022538"/>
    </source>
</evidence>
<keyword evidence="3 10" id="KW-1003">Cell membrane</keyword>
<dbReference type="GO" id="GO:0046872">
    <property type="term" value="F:metal ion binding"/>
    <property type="evidence" value="ECO:0007669"/>
    <property type="project" value="UniProtKB-KW"/>
</dbReference>
<comment type="function">
    <text evidence="10">Low-affinity potassium transport system. Interacts with Trk system potassium uptake protein TrkA.</text>
</comment>
<feature type="binding site" evidence="11">
    <location>
        <position position="218"/>
    </location>
    <ligand>
        <name>K(+)</name>
        <dbReference type="ChEBI" id="CHEBI:29103"/>
    </ligand>
</feature>
<keyword evidence="6 10" id="KW-0630">Potassium</keyword>
<keyword evidence="4 10" id="KW-0633">Potassium transport</keyword>
<keyword evidence="11" id="KW-0479">Metal-binding</keyword>
<feature type="transmembrane region" description="Helical" evidence="12">
    <location>
        <begin position="71"/>
        <end position="97"/>
    </location>
</feature>
<evidence type="ECO:0000313" key="13">
    <source>
        <dbReference type="EMBL" id="RVU36722.1"/>
    </source>
</evidence>
<feature type="binding site" evidence="11">
    <location>
        <position position="314"/>
    </location>
    <ligand>
        <name>K(+)</name>
        <dbReference type="ChEBI" id="CHEBI:29103"/>
    </ligand>
</feature>
<evidence type="ECO:0000256" key="6">
    <source>
        <dbReference type="ARBA" id="ARBA00022958"/>
    </source>
</evidence>
<keyword evidence="5 12" id="KW-0812">Transmembrane</keyword>
<evidence type="ECO:0000313" key="14">
    <source>
        <dbReference type="Proteomes" id="UP000287447"/>
    </source>
</evidence>
<sequence length="481" mass="52057">MIDFRPVIHIMGWISAMIGGLLALPTVLDLSVGNPDWRPFLASSLLSFFIGVLLVLSTRQRKPLSLDLRQAFLVTIFGWFTVSILGALPMLGVQIGFVDAVFESVSGITTTGSTILTGLDALPPGLLLWRALLQWIGGIGIIAMATLILPMLRVGGMQLFKIESSDTSSEKVTNAITTMWMLMLLYLGLTVLCGVLYYALGMNGFDAATHAMATLSTGGFSTHDASFGYFDDLALEWVATVFMFLGSLPFLLYIRAIQGKPRTLFHDSQVRVFFLTLTLIILAVSVWQAETRAISIQEAFADTAFNITSVVTTTGFATEDYTQWGFGASGLFLVLMFMGGCTGSTSGSIKIYRYQILHIIVRAHVKRLISPHRVVPLSYNGKSVSEEVSFSVLAFFAVFIATIAVVTIGLSFMGLDIVTAYSAAVTAITNVGPGLGNVIGPAGNFASLTDPAKVLLTITMLAGRLEVLALLVAFDRDFWRY</sequence>
<evidence type="ECO:0000256" key="2">
    <source>
        <dbReference type="ARBA" id="ARBA00022448"/>
    </source>
</evidence>
<comment type="similarity">
    <text evidence="10">Belongs to the TrkH potassium transport family.</text>
</comment>
<keyword evidence="10" id="KW-0997">Cell inner membrane</keyword>
<dbReference type="GO" id="GO:0005886">
    <property type="term" value="C:plasma membrane"/>
    <property type="evidence" value="ECO:0007669"/>
    <property type="project" value="UniProtKB-SubCell"/>
</dbReference>
<dbReference type="GO" id="GO:0015379">
    <property type="term" value="F:potassium:chloride symporter activity"/>
    <property type="evidence" value="ECO:0007669"/>
    <property type="project" value="InterPro"/>
</dbReference>
<evidence type="ECO:0000256" key="11">
    <source>
        <dbReference type="PIRSR" id="PIRSR006247-1"/>
    </source>
</evidence>
<keyword evidence="9 10" id="KW-0472">Membrane</keyword>
<dbReference type="PIRSF" id="PIRSF006247">
    <property type="entry name" value="TrkH"/>
    <property type="match status" value="1"/>
</dbReference>
<reference evidence="14" key="1">
    <citation type="submission" date="2019-01" db="EMBL/GenBank/DDBJ databases">
        <title>Gri0909 isolated from a small marine red alga.</title>
        <authorList>
            <person name="Kim J."/>
            <person name="Jeong S.E."/>
            <person name="Jeon C.O."/>
        </authorList>
    </citation>
    <scope>NUCLEOTIDE SEQUENCE [LARGE SCALE GENOMIC DNA]</scope>
    <source>
        <strain evidence="14">Gri0909</strain>
    </source>
</reference>
<evidence type="ECO:0000256" key="8">
    <source>
        <dbReference type="ARBA" id="ARBA00023065"/>
    </source>
</evidence>
<feature type="transmembrane region" description="Helical" evidence="12">
    <location>
        <begin position="270"/>
        <end position="289"/>
    </location>
</feature>
<dbReference type="Pfam" id="PF02386">
    <property type="entry name" value="TrkH"/>
    <property type="match status" value="1"/>
</dbReference>
<keyword evidence="2 10" id="KW-0813">Transport</keyword>
<feature type="transmembrane region" description="Helical" evidence="12">
    <location>
        <begin position="40"/>
        <end position="59"/>
    </location>
</feature>